<dbReference type="AlphaFoldDB" id="A0A0W0X2S4"/>
<dbReference type="InterPro" id="IPR027417">
    <property type="entry name" value="P-loop_NTPase"/>
</dbReference>
<organism evidence="4 5">
    <name type="scientific">Legionella nautarum</name>
    <dbReference type="NCBI Taxonomy" id="45070"/>
    <lineage>
        <taxon>Bacteria</taxon>
        <taxon>Pseudomonadati</taxon>
        <taxon>Pseudomonadota</taxon>
        <taxon>Gammaproteobacteria</taxon>
        <taxon>Legionellales</taxon>
        <taxon>Legionellaceae</taxon>
        <taxon>Legionella</taxon>
    </lineage>
</organism>
<feature type="transmembrane region" description="Helical" evidence="3">
    <location>
        <begin position="313"/>
        <end position="329"/>
    </location>
</feature>
<dbReference type="SMART" id="SM00173">
    <property type="entry name" value="RAS"/>
    <property type="match status" value="1"/>
</dbReference>
<name>A0A0W0X2S4_9GAMM</name>
<dbReference type="Proteomes" id="UP000054725">
    <property type="component" value="Unassembled WGS sequence"/>
</dbReference>
<dbReference type="GO" id="GO:0005525">
    <property type="term" value="F:GTP binding"/>
    <property type="evidence" value="ECO:0007669"/>
    <property type="project" value="UniProtKB-KW"/>
</dbReference>
<dbReference type="PANTHER" id="PTHR47977">
    <property type="entry name" value="RAS-RELATED PROTEIN RAB"/>
    <property type="match status" value="1"/>
</dbReference>
<dbReference type="PRINTS" id="PR00449">
    <property type="entry name" value="RASTRNSFRMNG"/>
</dbReference>
<dbReference type="Gene3D" id="3.40.50.300">
    <property type="entry name" value="P-loop containing nucleotide triphosphate hydrolases"/>
    <property type="match status" value="1"/>
</dbReference>
<dbReference type="EMBL" id="LNYO01000004">
    <property type="protein sequence ID" value="KTD38863.1"/>
    <property type="molecule type" value="Genomic_DNA"/>
</dbReference>
<keyword evidence="5" id="KW-1185">Reference proteome</keyword>
<dbReference type="STRING" id="45070.Lnau_0357"/>
<reference evidence="4 5" key="1">
    <citation type="submission" date="2015-11" db="EMBL/GenBank/DDBJ databases">
        <title>Genomic analysis of 38 Legionella species identifies large and diverse effector repertoires.</title>
        <authorList>
            <person name="Burstein D."/>
            <person name="Amaro F."/>
            <person name="Zusman T."/>
            <person name="Lifshitz Z."/>
            <person name="Cohen O."/>
            <person name="Gilbert J.A."/>
            <person name="Pupko T."/>
            <person name="Shuman H.A."/>
            <person name="Segal G."/>
        </authorList>
    </citation>
    <scope>NUCLEOTIDE SEQUENCE [LARGE SCALE GENOMIC DNA]</scope>
    <source>
        <strain evidence="4 5">ATCC 49506</strain>
    </source>
</reference>
<evidence type="ECO:0000313" key="4">
    <source>
        <dbReference type="EMBL" id="KTD38863.1"/>
    </source>
</evidence>
<dbReference type="SUPFAM" id="SSF52540">
    <property type="entry name" value="P-loop containing nucleoside triphosphate hydrolases"/>
    <property type="match status" value="1"/>
</dbReference>
<keyword evidence="3" id="KW-1133">Transmembrane helix</keyword>
<keyword evidence="1" id="KW-0547">Nucleotide-binding</keyword>
<dbReference type="PATRIC" id="fig|45070.6.peg.375"/>
<evidence type="ECO:0000313" key="5">
    <source>
        <dbReference type="Proteomes" id="UP000054725"/>
    </source>
</evidence>
<keyword evidence="2" id="KW-0342">GTP-binding</keyword>
<dbReference type="Pfam" id="PF00071">
    <property type="entry name" value="Ras"/>
    <property type="match status" value="1"/>
</dbReference>
<dbReference type="PROSITE" id="PS51419">
    <property type="entry name" value="RAB"/>
    <property type="match status" value="1"/>
</dbReference>
<keyword evidence="3" id="KW-0472">Membrane</keyword>
<comment type="caution">
    <text evidence="4">The sequence shown here is derived from an EMBL/GenBank/DDBJ whole genome shotgun (WGS) entry which is preliminary data.</text>
</comment>
<dbReference type="OrthoDB" id="5652423at2"/>
<evidence type="ECO:0000256" key="3">
    <source>
        <dbReference type="SAM" id="Phobius"/>
    </source>
</evidence>
<dbReference type="InterPro" id="IPR001806">
    <property type="entry name" value="Small_GTPase"/>
</dbReference>
<dbReference type="SMART" id="SM00175">
    <property type="entry name" value="RAB"/>
    <property type="match status" value="1"/>
</dbReference>
<proteinExistence type="predicted"/>
<evidence type="ECO:0000256" key="2">
    <source>
        <dbReference type="ARBA" id="ARBA00023134"/>
    </source>
</evidence>
<keyword evidence="3" id="KW-0812">Transmembrane</keyword>
<protein>
    <submittedName>
        <fullName evidence="4">Rho GTPase (Miro-like)</fullName>
    </submittedName>
</protein>
<evidence type="ECO:0000256" key="1">
    <source>
        <dbReference type="ARBA" id="ARBA00022741"/>
    </source>
</evidence>
<dbReference type="RefSeq" id="WP_058503439.1">
    <property type="nucleotide sequence ID" value="NZ_CAAAIF010000005.1"/>
</dbReference>
<gene>
    <name evidence="4" type="ORF">Lnau_0357</name>
</gene>
<sequence length="372" mass="41430">MSFITATFLGSQGSGKTSLIYRFKSGKFISDEQRKYTSDYPEDDWGVYYTTVHIDESSSLKIWDISESNKIPPQYIPELKKSYLKDCHVCVYALDLSKELDEEAFAADLKLIKETSPNTAIVLVGCKSDLQVSRKIDDALLNKLQKNYQIAYTPFITSAQNDDQVKELFTAIIQIGQYQKAKNYVDSHTQLKPYWIHEPTLAEMKTLLKTNLTLHEAVVNFENLIAKLPSYQEQAMRDALIELLVGLLDSEQDKKKIIETFVKTCDAALQEASTLGIAKSVITKISKSVIVVAAASTVTVLLGSLIFGLGMGTLIIGGLIGAGIGYQLLKQGFFKSPLNRAFDQLIEAADDNFIASDLMSREEPAETFDCRV</sequence>
<dbReference type="InterPro" id="IPR050227">
    <property type="entry name" value="Rab"/>
</dbReference>
<dbReference type="GO" id="GO:0003924">
    <property type="term" value="F:GTPase activity"/>
    <property type="evidence" value="ECO:0007669"/>
    <property type="project" value="InterPro"/>
</dbReference>
<accession>A0A0W0X2S4</accession>